<dbReference type="Proteomes" id="UP000015105">
    <property type="component" value="Chromosome 3D"/>
</dbReference>
<dbReference type="InterPro" id="IPR036691">
    <property type="entry name" value="Endo/exonu/phosph_ase_sf"/>
</dbReference>
<evidence type="ECO:0000313" key="1">
    <source>
        <dbReference type="EnsemblPlants" id="AET3Gv20593200.1"/>
    </source>
</evidence>
<protein>
    <recommendedName>
        <fullName evidence="3">Endonuclease/exonuclease/phosphatase domain-containing protein</fullName>
    </recommendedName>
</protein>
<reference evidence="1" key="4">
    <citation type="submission" date="2019-03" db="UniProtKB">
        <authorList>
            <consortium name="EnsemblPlants"/>
        </authorList>
    </citation>
    <scope>IDENTIFICATION</scope>
</reference>
<dbReference type="STRING" id="200361.A0A453F776"/>
<evidence type="ECO:0000313" key="2">
    <source>
        <dbReference type="Proteomes" id="UP000015105"/>
    </source>
</evidence>
<keyword evidence="2" id="KW-1185">Reference proteome</keyword>
<sequence length="91" mass="10405">IGEFAITAKVTLLRQYKSFWLTIVYGPADDARKNAFPVELARTAPPPTDPWLINGDFNLIYEARDKNNLLLNRRIMGKFRRAIDNAGLKEI</sequence>
<reference evidence="2" key="1">
    <citation type="journal article" date="2014" name="Science">
        <title>Ancient hybridizations among the ancestral genomes of bread wheat.</title>
        <authorList>
            <consortium name="International Wheat Genome Sequencing Consortium,"/>
            <person name="Marcussen T."/>
            <person name="Sandve S.R."/>
            <person name="Heier L."/>
            <person name="Spannagl M."/>
            <person name="Pfeifer M."/>
            <person name="Jakobsen K.S."/>
            <person name="Wulff B.B."/>
            <person name="Steuernagel B."/>
            <person name="Mayer K.F."/>
            <person name="Olsen O.A."/>
        </authorList>
    </citation>
    <scope>NUCLEOTIDE SEQUENCE [LARGE SCALE GENOMIC DNA]</scope>
    <source>
        <strain evidence="2">cv. AL8/78</strain>
    </source>
</reference>
<dbReference type="Gramene" id="AET3Gv20593200.1">
    <property type="protein sequence ID" value="AET3Gv20593200.1"/>
    <property type="gene ID" value="AET3Gv20593200"/>
</dbReference>
<reference evidence="2" key="2">
    <citation type="journal article" date="2017" name="Nat. Plants">
        <title>The Aegilops tauschii genome reveals multiple impacts of transposons.</title>
        <authorList>
            <person name="Zhao G."/>
            <person name="Zou C."/>
            <person name="Li K."/>
            <person name="Wang K."/>
            <person name="Li T."/>
            <person name="Gao L."/>
            <person name="Zhang X."/>
            <person name="Wang H."/>
            <person name="Yang Z."/>
            <person name="Liu X."/>
            <person name="Jiang W."/>
            <person name="Mao L."/>
            <person name="Kong X."/>
            <person name="Jiao Y."/>
            <person name="Jia J."/>
        </authorList>
    </citation>
    <scope>NUCLEOTIDE SEQUENCE [LARGE SCALE GENOMIC DNA]</scope>
    <source>
        <strain evidence="2">cv. AL8/78</strain>
    </source>
</reference>
<organism evidence="1 2">
    <name type="scientific">Aegilops tauschii subsp. strangulata</name>
    <name type="common">Goatgrass</name>
    <dbReference type="NCBI Taxonomy" id="200361"/>
    <lineage>
        <taxon>Eukaryota</taxon>
        <taxon>Viridiplantae</taxon>
        <taxon>Streptophyta</taxon>
        <taxon>Embryophyta</taxon>
        <taxon>Tracheophyta</taxon>
        <taxon>Spermatophyta</taxon>
        <taxon>Magnoliopsida</taxon>
        <taxon>Liliopsida</taxon>
        <taxon>Poales</taxon>
        <taxon>Poaceae</taxon>
        <taxon>BOP clade</taxon>
        <taxon>Pooideae</taxon>
        <taxon>Triticodae</taxon>
        <taxon>Triticeae</taxon>
        <taxon>Triticinae</taxon>
        <taxon>Aegilops</taxon>
    </lineage>
</organism>
<dbReference type="SUPFAM" id="SSF56219">
    <property type="entry name" value="DNase I-like"/>
    <property type="match status" value="1"/>
</dbReference>
<dbReference type="AlphaFoldDB" id="A0A453F776"/>
<name>A0A453F776_AEGTS</name>
<evidence type="ECO:0008006" key="3">
    <source>
        <dbReference type="Google" id="ProtNLM"/>
    </source>
</evidence>
<reference evidence="1" key="5">
    <citation type="journal article" date="2021" name="G3 (Bethesda)">
        <title>Aegilops tauschii genome assembly Aet v5.0 features greater sequence contiguity and improved annotation.</title>
        <authorList>
            <person name="Wang L."/>
            <person name="Zhu T."/>
            <person name="Rodriguez J.C."/>
            <person name="Deal K.R."/>
            <person name="Dubcovsky J."/>
            <person name="McGuire P.E."/>
            <person name="Lux T."/>
            <person name="Spannagl M."/>
            <person name="Mayer K.F.X."/>
            <person name="Baldrich P."/>
            <person name="Meyers B.C."/>
            <person name="Huo N."/>
            <person name="Gu Y.Q."/>
            <person name="Zhou H."/>
            <person name="Devos K.M."/>
            <person name="Bennetzen J.L."/>
            <person name="Unver T."/>
            <person name="Budak H."/>
            <person name="Gulick P.J."/>
            <person name="Galiba G."/>
            <person name="Kalapos B."/>
            <person name="Nelson D.R."/>
            <person name="Li P."/>
            <person name="You F.M."/>
            <person name="Luo M.C."/>
            <person name="Dvorak J."/>
        </authorList>
    </citation>
    <scope>NUCLEOTIDE SEQUENCE [LARGE SCALE GENOMIC DNA]</scope>
    <source>
        <strain evidence="1">cv. AL8/78</strain>
    </source>
</reference>
<proteinExistence type="predicted"/>
<accession>A0A453F776</accession>
<reference evidence="1" key="3">
    <citation type="journal article" date="2017" name="Nature">
        <title>Genome sequence of the progenitor of the wheat D genome Aegilops tauschii.</title>
        <authorList>
            <person name="Luo M.C."/>
            <person name="Gu Y.Q."/>
            <person name="Puiu D."/>
            <person name="Wang H."/>
            <person name="Twardziok S.O."/>
            <person name="Deal K.R."/>
            <person name="Huo N."/>
            <person name="Zhu T."/>
            <person name="Wang L."/>
            <person name="Wang Y."/>
            <person name="McGuire P.E."/>
            <person name="Liu S."/>
            <person name="Long H."/>
            <person name="Ramasamy R.K."/>
            <person name="Rodriguez J.C."/>
            <person name="Van S.L."/>
            <person name="Yuan L."/>
            <person name="Wang Z."/>
            <person name="Xia Z."/>
            <person name="Xiao L."/>
            <person name="Anderson O.D."/>
            <person name="Ouyang S."/>
            <person name="Liang Y."/>
            <person name="Zimin A.V."/>
            <person name="Pertea G."/>
            <person name="Qi P."/>
            <person name="Bennetzen J.L."/>
            <person name="Dai X."/>
            <person name="Dawson M.W."/>
            <person name="Muller H.G."/>
            <person name="Kugler K."/>
            <person name="Rivarola-Duarte L."/>
            <person name="Spannagl M."/>
            <person name="Mayer K.F.X."/>
            <person name="Lu F.H."/>
            <person name="Bevan M.W."/>
            <person name="Leroy P."/>
            <person name="Li P."/>
            <person name="You F.M."/>
            <person name="Sun Q."/>
            <person name="Liu Z."/>
            <person name="Lyons E."/>
            <person name="Wicker T."/>
            <person name="Salzberg S.L."/>
            <person name="Devos K.M."/>
            <person name="Dvorak J."/>
        </authorList>
    </citation>
    <scope>NUCLEOTIDE SEQUENCE [LARGE SCALE GENOMIC DNA]</scope>
    <source>
        <strain evidence="1">cv. AL8/78</strain>
    </source>
</reference>
<dbReference type="Gene3D" id="3.60.10.10">
    <property type="entry name" value="Endonuclease/exonuclease/phosphatase"/>
    <property type="match status" value="1"/>
</dbReference>
<dbReference type="EnsemblPlants" id="AET3Gv20593200.1">
    <property type="protein sequence ID" value="AET3Gv20593200.1"/>
    <property type="gene ID" value="AET3Gv20593200"/>
</dbReference>